<dbReference type="Gene3D" id="3.30.870.10">
    <property type="entry name" value="Endonuclease Chain A"/>
    <property type="match status" value="2"/>
</dbReference>
<gene>
    <name evidence="2" type="ORF">NSCI0253_LOCUS36279</name>
</gene>
<name>A0A7S1FF12_NOCSC</name>
<proteinExistence type="predicted"/>
<dbReference type="PANTHER" id="PTHR21248:SF22">
    <property type="entry name" value="PHOSPHOLIPASE D"/>
    <property type="match status" value="1"/>
</dbReference>
<organism evidence="2">
    <name type="scientific">Noctiluca scintillans</name>
    <name type="common">Sea sparkle</name>
    <name type="synonym">Red tide dinoflagellate</name>
    <dbReference type="NCBI Taxonomy" id="2966"/>
    <lineage>
        <taxon>Eukaryota</taxon>
        <taxon>Sar</taxon>
        <taxon>Alveolata</taxon>
        <taxon>Dinophyceae</taxon>
        <taxon>Noctilucales</taxon>
        <taxon>Noctilucaceae</taxon>
        <taxon>Noctiluca</taxon>
    </lineage>
</organism>
<evidence type="ECO:0000259" key="1">
    <source>
        <dbReference type="PROSITE" id="PS50035"/>
    </source>
</evidence>
<dbReference type="PROSITE" id="PS50035">
    <property type="entry name" value="PLD"/>
    <property type="match status" value="2"/>
</dbReference>
<dbReference type="InterPro" id="IPR001736">
    <property type="entry name" value="PLipase_D/transphosphatidylase"/>
</dbReference>
<accession>A0A7S1FF12</accession>
<dbReference type="GO" id="GO:0003824">
    <property type="term" value="F:catalytic activity"/>
    <property type="evidence" value="ECO:0007669"/>
    <property type="project" value="InterPro"/>
</dbReference>
<dbReference type="SUPFAM" id="SSF56024">
    <property type="entry name" value="Phospholipase D/nuclease"/>
    <property type="match status" value="2"/>
</dbReference>
<dbReference type="PANTHER" id="PTHR21248">
    <property type="entry name" value="CARDIOLIPIN SYNTHASE"/>
    <property type="match status" value="1"/>
</dbReference>
<dbReference type="EMBL" id="HBFQ01050905">
    <property type="protein sequence ID" value="CAD8861924.1"/>
    <property type="molecule type" value="Transcribed_RNA"/>
</dbReference>
<sequence>MDLFQTLFTPDDGLSYVGRAAYQSLKTTFYFHRKHTWNKTAGKVQGLYQTPPQPWEMKPGTNHSAYITEKMLDVISRAEKFVDVTSLGPPDGEFLASMQNALLKAAVNAAARNEPVVVRFIFGNIVGMPLNCKSIAYELTKDWCDGYQDFIKVYVGAFRKGLTWNHSKIIAVDSEYLFTGGHNLWDQHYLQYNPVHDLSFELSGRIAEEGHAFAESMWRYIIRKEKTKKFMRFVPTCIPCATRSRVGLGHWPSGIDKYPPSYSRPKQPWMNFGPSAMMNAPDDLTLISLGRLGNCPLTDKVFSLGRSTSNVADIGIAAMLKAATKSIKMSLQDLGPLAVPYPGRGVVSIPGGEWPKIYLSAIAHAIWNNLDLQVEIVLSNPNAVPSNVSPLVANYGNGWSREQVCRKIVKAIRAERTEASTRELQQCVQRVRVAFIRLATSDGAWEDGAKIGNHAKFFCIDDICYYIGSQNLYIANLAEWGVVVDSETATRNMLGDYWRRLWDESFDERTAVDMHELLEHVLRRAGKVEEEEEDPSEIPPLPVGTFFPTQTLPDIVDLALAH</sequence>
<protein>
    <recommendedName>
        <fullName evidence="1">PLD phosphodiesterase domain-containing protein</fullName>
    </recommendedName>
</protein>
<reference evidence="2" key="1">
    <citation type="submission" date="2021-01" db="EMBL/GenBank/DDBJ databases">
        <authorList>
            <person name="Corre E."/>
            <person name="Pelletier E."/>
            <person name="Niang G."/>
            <person name="Scheremetjew M."/>
            <person name="Finn R."/>
            <person name="Kale V."/>
            <person name="Holt S."/>
            <person name="Cochrane G."/>
            <person name="Meng A."/>
            <person name="Brown T."/>
            <person name="Cohen L."/>
        </authorList>
    </citation>
    <scope>NUCLEOTIDE SEQUENCE</scope>
</reference>
<feature type="domain" description="PLD phosphodiesterase" evidence="1">
    <location>
        <begin position="449"/>
        <end position="476"/>
    </location>
</feature>
<dbReference type="AlphaFoldDB" id="A0A7S1FF12"/>
<evidence type="ECO:0000313" key="2">
    <source>
        <dbReference type="EMBL" id="CAD8861924.1"/>
    </source>
</evidence>
<feature type="domain" description="PLD phosphodiesterase" evidence="1">
    <location>
        <begin position="161"/>
        <end position="188"/>
    </location>
</feature>
<dbReference type="SMART" id="SM00155">
    <property type="entry name" value="PLDc"/>
    <property type="match status" value="2"/>
</dbReference>